<evidence type="ECO:0000259" key="1">
    <source>
        <dbReference type="Pfam" id="PF00881"/>
    </source>
</evidence>
<dbReference type="NCBIfam" id="TIGR03605">
    <property type="entry name" value="antibiot_sagB"/>
    <property type="match status" value="1"/>
</dbReference>
<dbReference type="CDD" id="cd02142">
    <property type="entry name" value="McbC_SagB-like_oxidoreductase"/>
    <property type="match status" value="1"/>
</dbReference>
<feature type="domain" description="Nitroreductase" evidence="1">
    <location>
        <begin position="161"/>
        <end position="344"/>
    </location>
</feature>
<dbReference type="PANTHER" id="PTHR43745:SF2">
    <property type="entry name" value="NITROREDUCTASE MJ1384-RELATED"/>
    <property type="match status" value="1"/>
</dbReference>
<dbReference type="OrthoDB" id="3723182at2"/>
<organism evidence="2 3">
    <name type="scientific">Oricola cellulosilytica</name>
    <dbReference type="NCBI Taxonomy" id="1429082"/>
    <lineage>
        <taxon>Bacteria</taxon>
        <taxon>Pseudomonadati</taxon>
        <taxon>Pseudomonadota</taxon>
        <taxon>Alphaproteobacteria</taxon>
        <taxon>Hyphomicrobiales</taxon>
        <taxon>Ahrensiaceae</taxon>
        <taxon>Oricola</taxon>
    </lineage>
</organism>
<dbReference type="Pfam" id="PF00881">
    <property type="entry name" value="Nitroreductase"/>
    <property type="match status" value="1"/>
</dbReference>
<dbReference type="RefSeq" id="WP_131569827.1">
    <property type="nucleotide sequence ID" value="NZ_JAINFK010000006.1"/>
</dbReference>
<evidence type="ECO:0000313" key="2">
    <source>
        <dbReference type="EMBL" id="TCD13505.1"/>
    </source>
</evidence>
<dbReference type="InterPro" id="IPR020051">
    <property type="entry name" value="SagB-type_dehydrogenase"/>
</dbReference>
<dbReference type="SUPFAM" id="SSF55469">
    <property type="entry name" value="FMN-dependent nitroreductase-like"/>
    <property type="match status" value="1"/>
</dbReference>
<accession>A0A4R0PB24</accession>
<dbReference type="InterPro" id="IPR052544">
    <property type="entry name" value="Bacteriocin_Proc_Enz"/>
</dbReference>
<protein>
    <submittedName>
        <fullName evidence="2">SagB/ThcOx family dehydrogenase</fullName>
    </submittedName>
</protein>
<name>A0A4R0PB24_9HYPH</name>
<sequence>MNYKVADTLAFTRESGAIFGCNFLRKTTFECDSSVLECLTRISGWRSADDIARIFDIEDGEDLENFVGSLTAAGILVRQDTVDAEADGAFAKSWEWGIPAALMHFCVQNNELMPVDEAEQIQLRKAKKKPQPSLVKTHGNSTKKIPLSIDLEACDLLSVMARRRTRRDVSLEPVPLQAVSDCLFSGFGVTGETENRAGKLPLTMTPSGGARNPFEAYLLAQNVAHLEAGIYHYSSSEHSLLPVAGVVDTPADLVGGQPWVNDMACVIFLCAHFERTMWKYSDPNAYRVVMIEAGHIGQNIMLTATKHALTACPTAALCHAKVSALCGLDDPIMQTPVYALALGRPRNGSLPISSSKDL</sequence>
<keyword evidence="3" id="KW-1185">Reference proteome</keyword>
<dbReference type="GO" id="GO:0016491">
    <property type="term" value="F:oxidoreductase activity"/>
    <property type="evidence" value="ECO:0007669"/>
    <property type="project" value="InterPro"/>
</dbReference>
<dbReference type="AlphaFoldDB" id="A0A4R0PB24"/>
<dbReference type="Proteomes" id="UP000291301">
    <property type="component" value="Unassembled WGS sequence"/>
</dbReference>
<comment type="caution">
    <text evidence="2">The sequence shown here is derived from an EMBL/GenBank/DDBJ whole genome shotgun (WGS) entry which is preliminary data.</text>
</comment>
<gene>
    <name evidence="2" type="ORF">E0D97_13615</name>
</gene>
<dbReference type="InterPro" id="IPR029479">
    <property type="entry name" value="Nitroreductase"/>
</dbReference>
<dbReference type="PANTHER" id="PTHR43745">
    <property type="entry name" value="NITROREDUCTASE MJ1384-RELATED"/>
    <property type="match status" value="1"/>
</dbReference>
<evidence type="ECO:0000313" key="3">
    <source>
        <dbReference type="Proteomes" id="UP000291301"/>
    </source>
</evidence>
<proteinExistence type="predicted"/>
<dbReference type="EMBL" id="SJST01000005">
    <property type="protein sequence ID" value="TCD13505.1"/>
    <property type="molecule type" value="Genomic_DNA"/>
</dbReference>
<dbReference type="InterPro" id="IPR000415">
    <property type="entry name" value="Nitroreductase-like"/>
</dbReference>
<dbReference type="Gene3D" id="3.40.109.10">
    <property type="entry name" value="NADH Oxidase"/>
    <property type="match status" value="1"/>
</dbReference>
<reference evidence="2 3" key="1">
    <citation type="journal article" date="2015" name="Antonie Van Leeuwenhoek">
        <title>Oricola cellulosilytica gen. nov., sp. nov., a cellulose-degrading bacterium of the family Phyllobacteriaceae isolated from surface seashore water, and emended descriptions of Mesorhizobium loti and Phyllobacterium myrsinacearum.</title>
        <authorList>
            <person name="Hameed A."/>
            <person name="Shahina M."/>
            <person name="Lai W.A."/>
            <person name="Lin S.Y."/>
            <person name="Young L.S."/>
            <person name="Liu Y.C."/>
            <person name="Hsu Y.H."/>
            <person name="Young C.C."/>
        </authorList>
    </citation>
    <scope>NUCLEOTIDE SEQUENCE [LARGE SCALE GENOMIC DNA]</scope>
    <source>
        <strain evidence="2 3">KCTC 52183</strain>
    </source>
</reference>